<evidence type="ECO:0000259" key="1">
    <source>
        <dbReference type="Pfam" id="PF26468"/>
    </source>
</evidence>
<reference evidence="3" key="1">
    <citation type="submission" date="2017-09" db="EMBL/GenBank/DDBJ databases">
        <title>Depth-based differentiation of microbial function through sediment-hosted aquifers and enrichment of novel symbionts in the deep terrestrial subsurface.</title>
        <authorList>
            <person name="Probst A.J."/>
            <person name="Ladd B."/>
            <person name="Jarett J.K."/>
            <person name="Geller-Mcgrath D.E."/>
            <person name="Sieber C.M.K."/>
            <person name="Emerson J.B."/>
            <person name="Anantharaman K."/>
            <person name="Thomas B.C."/>
            <person name="Malmstrom R."/>
            <person name="Stieglmeier M."/>
            <person name="Klingl A."/>
            <person name="Woyke T."/>
            <person name="Ryan C.M."/>
            <person name="Banfield J.F."/>
        </authorList>
    </citation>
    <scope>NUCLEOTIDE SEQUENCE [LARGE SCALE GENOMIC DNA]</scope>
</reference>
<evidence type="ECO:0000313" key="3">
    <source>
        <dbReference type="Proteomes" id="UP000229896"/>
    </source>
</evidence>
<name>A0A2M6YD03_9BACT</name>
<comment type="caution">
    <text evidence="2">The sequence shown here is derived from an EMBL/GenBank/DDBJ whole genome shotgun (WGS) entry which is preliminary data.</text>
</comment>
<dbReference type="InterPro" id="IPR058782">
    <property type="entry name" value="GIY_YIG_3"/>
</dbReference>
<dbReference type="AlphaFoldDB" id="A0A2M6YD03"/>
<feature type="domain" description="GIY-YIG" evidence="1">
    <location>
        <begin position="22"/>
        <end position="191"/>
    </location>
</feature>
<sequence>MSKNCHTIHQWFNGMKKHSFPFNEQEIPLNGIYILFEKGEFAHSTNRIVRIGTHTGNNQLRSRLFQHFLNENKDRSIFRKNIGRALLNKDKDAFLEQWEIDLTTKNAKDLHSNSVDFIKQKETEKRVTKYIQDNFSFVVFQIDDKNKRLEIESKIISTVSLCDEYKPSENWLGNFSPKEKIRKSGLWLVNELWKIPLTDADMIELKQMLKIK</sequence>
<evidence type="ECO:0000313" key="2">
    <source>
        <dbReference type="EMBL" id="PIU24534.1"/>
    </source>
</evidence>
<accession>A0A2M6YD03</accession>
<organism evidence="2 3">
    <name type="scientific">Candidatus Berkelbacteria bacterium CG08_land_8_20_14_0_20_39_8</name>
    <dbReference type="NCBI Taxonomy" id="1974511"/>
    <lineage>
        <taxon>Bacteria</taxon>
        <taxon>Candidatus Berkelbacteria</taxon>
    </lineage>
</organism>
<dbReference type="EMBL" id="PEXI01000021">
    <property type="protein sequence ID" value="PIU24534.1"/>
    <property type="molecule type" value="Genomic_DNA"/>
</dbReference>
<dbReference type="Pfam" id="PF26468">
    <property type="entry name" value="GIY_YIG_3"/>
    <property type="match status" value="1"/>
</dbReference>
<gene>
    <name evidence="2" type="ORF">COT12_00505</name>
</gene>
<proteinExistence type="predicted"/>
<dbReference type="Proteomes" id="UP000229896">
    <property type="component" value="Unassembled WGS sequence"/>
</dbReference>
<protein>
    <recommendedName>
        <fullName evidence="1">GIY-YIG domain-containing protein</fullName>
    </recommendedName>
</protein>